<dbReference type="SUPFAM" id="SSF48576">
    <property type="entry name" value="Terpenoid synthases"/>
    <property type="match status" value="1"/>
</dbReference>
<dbReference type="GO" id="GO:0004659">
    <property type="term" value="F:prenyltransferase activity"/>
    <property type="evidence" value="ECO:0007669"/>
    <property type="project" value="InterPro"/>
</dbReference>
<keyword evidence="3 6" id="KW-0808">Transferase</keyword>
<comment type="similarity">
    <text evidence="2 6">Belongs to the FPP/GGPP synthase family.</text>
</comment>
<dbReference type="InterPro" id="IPR008949">
    <property type="entry name" value="Isoprenoid_synthase_dom_sf"/>
</dbReference>
<evidence type="ECO:0000256" key="4">
    <source>
        <dbReference type="ARBA" id="ARBA00022723"/>
    </source>
</evidence>
<dbReference type="RefSeq" id="WP_006008823.1">
    <property type="nucleotide sequence ID" value="NZ_AUAV01000016.1"/>
</dbReference>
<accession>K6YTT5</accession>
<dbReference type="InterPro" id="IPR033749">
    <property type="entry name" value="Polyprenyl_synt_CS"/>
</dbReference>
<dbReference type="GO" id="GO:0008299">
    <property type="term" value="P:isoprenoid biosynthetic process"/>
    <property type="evidence" value="ECO:0007669"/>
    <property type="project" value="InterPro"/>
</dbReference>
<evidence type="ECO:0000256" key="6">
    <source>
        <dbReference type="RuleBase" id="RU004466"/>
    </source>
</evidence>
<comment type="caution">
    <text evidence="7">The sequence shown here is derived from an EMBL/GenBank/DDBJ whole genome shotgun (WGS) entry which is preliminary data.</text>
</comment>
<comment type="cofactor">
    <cofactor evidence="1">
        <name>Mg(2+)</name>
        <dbReference type="ChEBI" id="CHEBI:18420"/>
    </cofactor>
</comment>
<dbReference type="Pfam" id="PF00348">
    <property type="entry name" value="polyprenyl_synt"/>
    <property type="match status" value="1"/>
</dbReference>
<gene>
    <name evidence="7" type="ORF">GPAL_0466</name>
</gene>
<evidence type="ECO:0000256" key="3">
    <source>
        <dbReference type="ARBA" id="ARBA00022679"/>
    </source>
</evidence>
<dbReference type="OrthoDB" id="9805316at2"/>
<protein>
    <submittedName>
        <fullName evidence="7">Uncharacterized protein</fullName>
    </submittedName>
</protein>
<dbReference type="PANTHER" id="PTHR12001">
    <property type="entry name" value="GERANYLGERANYL PYROPHOSPHATE SYNTHASE"/>
    <property type="match status" value="1"/>
</dbReference>
<evidence type="ECO:0000313" key="7">
    <source>
        <dbReference type="EMBL" id="GAC27346.1"/>
    </source>
</evidence>
<keyword evidence="5" id="KW-0460">Magnesium</keyword>
<dbReference type="PROSITE" id="PS00723">
    <property type="entry name" value="POLYPRENYL_SYNTHASE_1"/>
    <property type="match status" value="1"/>
</dbReference>
<keyword evidence="8" id="KW-1185">Reference proteome</keyword>
<organism evidence="7 8">
    <name type="scientific">Brumicola pallidula DSM 14239 = ACAM 615</name>
    <dbReference type="NCBI Taxonomy" id="1121922"/>
    <lineage>
        <taxon>Bacteria</taxon>
        <taxon>Pseudomonadati</taxon>
        <taxon>Pseudomonadota</taxon>
        <taxon>Gammaproteobacteria</taxon>
        <taxon>Alteromonadales</taxon>
        <taxon>Alteromonadaceae</taxon>
        <taxon>Brumicola</taxon>
    </lineage>
</organism>
<evidence type="ECO:0000256" key="1">
    <source>
        <dbReference type="ARBA" id="ARBA00001946"/>
    </source>
</evidence>
<evidence type="ECO:0000313" key="8">
    <source>
        <dbReference type="Proteomes" id="UP000006251"/>
    </source>
</evidence>
<dbReference type="PANTHER" id="PTHR12001:SF69">
    <property type="entry name" value="ALL TRANS-POLYPRENYL-DIPHOSPHATE SYNTHASE PDSS1"/>
    <property type="match status" value="1"/>
</dbReference>
<evidence type="ECO:0000256" key="2">
    <source>
        <dbReference type="ARBA" id="ARBA00006706"/>
    </source>
</evidence>
<dbReference type="SFLD" id="SFLDS00005">
    <property type="entry name" value="Isoprenoid_Synthase_Type_I"/>
    <property type="match status" value="1"/>
</dbReference>
<dbReference type="Proteomes" id="UP000006251">
    <property type="component" value="Unassembled WGS sequence"/>
</dbReference>
<dbReference type="AlphaFoldDB" id="K6YTT5"/>
<dbReference type="InterPro" id="IPR000092">
    <property type="entry name" value="Polyprenyl_synt"/>
</dbReference>
<proteinExistence type="inferred from homology"/>
<dbReference type="EMBL" id="BAEQ01000009">
    <property type="protein sequence ID" value="GAC27346.1"/>
    <property type="molecule type" value="Genomic_DNA"/>
</dbReference>
<keyword evidence="4" id="KW-0479">Metal-binding</keyword>
<dbReference type="GO" id="GO:0046872">
    <property type="term" value="F:metal ion binding"/>
    <property type="evidence" value="ECO:0007669"/>
    <property type="project" value="UniProtKB-KW"/>
</dbReference>
<sequence>MNQTYANPNFDSSVLLEQCENHMLGFIKDNEPSRFHLASGGSRTRAKLCIDAGTALQLPTSSIIALAGAVELLHNASLVHDDLQDQESTRRGRAAIWKKYGKAHAICAGDVMISAAFASLAHVGSIPSLSALLIHTNEAVAMTVRGQSRDLDANNDITEQDYEDIAAMKSGPLIRLALELPLLMAGFDKYISNAKFALSRFSIAYQILDDLDDWQQDAQRNQLNLVNLIAAKSSIQEAITISKNRAQYLLKQCEKELALLPANCASSFIRASKSLLAKTTGTTNE</sequence>
<name>K6YTT5_9ALTE</name>
<evidence type="ECO:0000256" key="5">
    <source>
        <dbReference type="ARBA" id="ARBA00022842"/>
    </source>
</evidence>
<dbReference type="STRING" id="1121922.GCA_000428905_03025"/>
<reference evidence="8" key="1">
    <citation type="journal article" date="2014" name="Environ. Microbiol.">
        <title>Comparative genomics of the marine bacterial genus Glaciecola reveals the high degree of genomic diversity and genomic characteristic for cold adaptation.</title>
        <authorList>
            <person name="Qin Q.L."/>
            <person name="Xie B.B."/>
            <person name="Yu Y."/>
            <person name="Shu Y.L."/>
            <person name="Rong J.C."/>
            <person name="Zhang Y.J."/>
            <person name="Zhao D.L."/>
            <person name="Chen X.L."/>
            <person name="Zhang X.Y."/>
            <person name="Chen B."/>
            <person name="Zhou B.C."/>
            <person name="Zhang Y.Z."/>
        </authorList>
    </citation>
    <scope>NUCLEOTIDE SEQUENCE [LARGE SCALE GENOMIC DNA]</scope>
    <source>
        <strain evidence="8">ACAM 615</strain>
    </source>
</reference>
<dbReference type="Gene3D" id="1.10.600.10">
    <property type="entry name" value="Farnesyl Diphosphate Synthase"/>
    <property type="match status" value="1"/>
</dbReference>